<feature type="compositionally biased region" description="Basic residues" evidence="1">
    <location>
        <begin position="413"/>
        <end position="425"/>
    </location>
</feature>
<dbReference type="AlphaFoldDB" id="A0AAQ3KRZ0"/>
<accession>A0AAQ3KRZ0</accession>
<sequence>MDSDAMFTDLAFELPTTSSCTVGTRWCTTIAIGLASTPAASSSAIASGRSISSMPIPAAQRDPLRLAAVRIVATHLGRSESSLRREVALWMLDAVAEARGYSMRRVRTNLYRIVVALSWVADVVRWAEDTRAWRNPSTTILAHGEICNIESEPNKTLRLAQPKSYPALQLNRCASSVGAAQTRETESADMRASGEEGYKPGPDFEENSKAPLVDISSSDSTELWLIQWPINQLQPADFSGKELTLKLHRDGKLGGFDSASGKSYDFESFAAHEPDATVFQVSESETKIVGKISRRVCLVRYPQPAELEKPRFNLSSQKSEGSARRSMYHSSAIPLRHGSLLGKERMSYDTLASAYNPEERSVENSQKSKKKRHEDGTVPSEISARSTEHASRTSGLHSDIGNDSLTSEQSHREKSKKKKKVKVEE</sequence>
<gene>
    <name evidence="2" type="ORF">Cni_G21374</name>
</gene>
<dbReference type="PANTHER" id="PTHR36407">
    <property type="entry name" value="MEDIATOR-ASSOCIATED PROTEIN 2"/>
    <property type="match status" value="1"/>
</dbReference>
<protein>
    <submittedName>
        <fullName evidence="2">Uncharacterized protein</fullName>
    </submittedName>
</protein>
<evidence type="ECO:0000313" key="3">
    <source>
        <dbReference type="Proteomes" id="UP001327560"/>
    </source>
</evidence>
<feature type="compositionally biased region" description="Polar residues" evidence="1">
    <location>
        <begin position="392"/>
        <end position="408"/>
    </location>
</feature>
<feature type="compositionally biased region" description="Basic and acidic residues" evidence="1">
    <location>
        <begin position="183"/>
        <end position="198"/>
    </location>
</feature>
<dbReference type="InterPro" id="IPR038823">
    <property type="entry name" value="MED2_plant"/>
</dbReference>
<feature type="region of interest" description="Disordered" evidence="1">
    <location>
        <begin position="353"/>
        <end position="425"/>
    </location>
</feature>
<feature type="region of interest" description="Disordered" evidence="1">
    <location>
        <begin position="178"/>
        <end position="207"/>
    </location>
</feature>
<reference evidence="2 3" key="1">
    <citation type="submission" date="2023-10" db="EMBL/GenBank/DDBJ databases">
        <title>Chromosome-scale genome assembly provides insights into flower coloration mechanisms of Canna indica.</title>
        <authorList>
            <person name="Li C."/>
        </authorList>
    </citation>
    <scope>NUCLEOTIDE SEQUENCE [LARGE SCALE GENOMIC DNA]</scope>
    <source>
        <tissue evidence="2">Flower</tissue>
    </source>
</reference>
<evidence type="ECO:0000256" key="1">
    <source>
        <dbReference type="SAM" id="MobiDB-lite"/>
    </source>
</evidence>
<organism evidence="2 3">
    <name type="scientific">Canna indica</name>
    <name type="common">Indian-shot</name>
    <dbReference type="NCBI Taxonomy" id="4628"/>
    <lineage>
        <taxon>Eukaryota</taxon>
        <taxon>Viridiplantae</taxon>
        <taxon>Streptophyta</taxon>
        <taxon>Embryophyta</taxon>
        <taxon>Tracheophyta</taxon>
        <taxon>Spermatophyta</taxon>
        <taxon>Magnoliopsida</taxon>
        <taxon>Liliopsida</taxon>
        <taxon>Zingiberales</taxon>
        <taxon>Cannaceae</taxon>
        <taxon>Canna</taxon>
    </lineage>
</organism>
<dbReference type="EMBL" id="CP136896">
    <property type="protein sequence ID" value="WOL12607.1"/>
    <property type="molecule type" value="Genomic_DNA"/>
</dbReference>
<feature type="region of interest" description="Disordered" evidence="1">
    <location>
        <begin position="310"/>
        <end position="330"/>
    </location>
</feature>
<keyword evidence="3" id="KW-1185">Reference proteome</keyword>
<evidence type="ECO:0000313" key="2">
    <source>
        <dbReference type="EMBL" id="WOL12607.1"/>
    </source>
</evidence>
<dbReference type="PANTHER" id="PTHR36407:SF1">
    <property type="entry name" value="MEDIATOR-ASSOCIATED PROTEIN 2"/>
    <property type="match status" value="1"/>
</dbReference>
<name>A0AAQ3KRZ0_9LILI</name>
<dbReference type="Proteomes" id="UP001327560">
    <property type="component" value="Chromosome 7"/>
</dbReference>
<proteinExistence type="predicted"/>